<dbReference type="PANTHER" id="PTHR47964:SF1">
    <property type="entry name" value="ATP-DEPENDENT DNA HELICASE HOMOLOG RECG, CHLOROPLASTIC"/>
    <property type="match status" value="1"/>
</dbReference>
<dbReference type="InterPro" id="IPR041471">
    <property type="entry name" value="UvrB_inter"/>
</dbReference>
<keyword evidence="5" id="KW-0347">Helicase</keyword>
<comment type="similarity">
    <text evidence="9">In the N-terminal section; belongs to the UvrB family.</text>
</comment>
<dbReference type="SMART" id="SM00982">
    <property type="entry name" value="TRCF"/>
    <property type="match status" value="1"/>
</dbReference>
<dbReference type="InterPro" id="IPR003711">
    <property type="entry name" value="CarD-like/TRCF_RID"/>
</dbReference>
<evidence type="ECO:0000256" key="6">
    <source>
        <dbReference type="ARBA" id="ARBA00022840"/>
    </source>
</evidence>
<accession>A0A1I4RRD9</accession>
<proteinExistence type="inferred from homology"/>
<dbReference type="AlphaFoldDB" id="A0A1I4RRD9"/>
<dbReference type="OrthoDB" id="9804325at2"/>
<dbReference type="EC" id="3.6.4.-" evidence="9"/>
<keyword evidence="3 9" id="KW-0227">DNA damage</keyword>
<reference evidence="14" key="1">
    <citation type="submission" date="2016-10" db="EMBL/GenBank/DDBJ databases">
        <authorList>
            <person name="Varghese N."/>
            <person name="Submissions S."/>
        </authorList>
    </citation>
    <scope>NUCLEOTIDE SEQUENCE [LARGE SCALE GENOMIC DNA]</scope>
    <source>
        <strain evidence="14">BL36</strain>
    </source>
</reference>
<dbReference type="Proteomes" id="UP000199048">
    <property type="component" value="Unassembled WGS sequence"/>
</dbReference>
<comment type="subcellular location">
    <subcellularLocation>
        <location evidence="9">Cytoplasm</location>
    </subcellularLocation>
</comment>
<dbReference type="GO" id="GO:0003678">
    <property type="term" value="F:DNA helicase activity"/>
    <property type="evidence" value="ECO:0007669"/>
    <property type="project" value="TreeGrafter"/>
</dbReference>
<dbReference type="InterPro" id="IPR047112">
    <property type="entry name" value="RecG/Mfd"/>
</dbReference>
<evidence type="ECO:0000256" key="8">
    <source>
        <dbReference type="ARBA" id="ARBA00023204"/>
    </source>
</evidence>
<organism evidence="13 14">
    <name type="scientific">Methylobacterium pseudosasicola</name>
    <dbReference type="NCBI Taxonomy" id="582667"/>
    <lineage>
        <taxon>Bacteria</taxon>
        <taxon>Pseudomonadati</taxon>
        <taxon>Pseudomonadota</taxon>
        <taxon>Alphaproteobacteria</taxon>
        <taxon>Hyphomicrobiales</taxon>
        <taxon>Methylobacteriaceae</taxon>
        <taxon>Methylobacterium</taxon>
    </lineage>
</organism>
<keyword evidence="1 9" id="KW-0963">Cytoplasm</keyword>
<dbReference type="SMART" id="SM00490">
    <property type="entry name" value="HELICc"/>
    <property type="match status" value="1"/>
</dbReference>
<dbReference type="Gene3D" id="3.40.50.11180">
    <property type="match status" value="1"/>
</dbReference>
<evidence type="ECO:0000256" key="9">
    <source>
        <dbReference type="HAMAP-Rule" id="MF_00969"/>
    </source>
</evidence>
<dbReference type="SMART" id="SM01058">
    <property type="entry name" value="CarD_TRCF"/>
    <property type="match status" value="1"/>
</dbReference>
<dbReference type="RefSeq" id="WP_092045129.1">
    <property type="nucleotide sequence ID" value="NZ_FOTK01000037.1"/>
</dbReference>
<dbReference type="STRING" id="582667.SAMN05192568_103742"/>
<dbReference type="InterPro" id="IPR004576">
    <property type="entry name" value="Mfd"/>
</dbReference>
<dbReference type="SUPFAM" id="SSF143517">
    <property type="entry name" value="TRCF domain-like"/>
    <property type="match status" value="1"/>
</dbReference>
<dbReference type="InterPro" id="IPR005118">
    <property type="entry name" value="TRCF_C"/>
</dbReference>
<dbReference type="Gene3D" id="2.40.10.170">
    <property type="match status" value="1"/>
</dbReference>
<dbReference type="CDD" id="cd17991">
    <property type="entry name" value="DEXHc_TRCF"/>
    <property type="match status" value="1"/>
</dbReference>
<keyword evidence="7 9" id="KW-0238">DNA-binding</keyword>
<dbReference type="InterPro" id="IPR027417">
    <property type="entry name" value="P-loop_NTPase"/>
</dbReference>
<dbReference type="SMART" id="SM00487">
    <property type="entry name" value="DEXDc"/>
    <property type="match status" value="1"/>
</dbReference>
<evidence type="ECO:0000256" key="2">
    <source>
        <dbReference type="ARBA" id="ARBA00022741"/>
    </source>
</evidence>
<evidence type="ECO:0000259" key="12">
    <source>
        <dbReference type="PROSITE" id="PS51194"/>
    </source>
</evidence>
<evidence type="ECO:0000256" key="7">
    <source>
        <dbReference type="ARBA" id="ARBA00023125"/>
    </source>
</evidence>
<dbReference type="PROSITE" id="PS51194">
    <property type="entry name" value="HELICASE_CTER"/>
    <property type="match status" value="1"/>
</dbReference>
<evidence type="ECO:0000256" key="3">
    <source>
        <dbReference type="ARBA" id="ARBA00022763"/>
    </source>
</evidence>
<dbReference type="InterPro" id="IPR036101">
    <property type="entry name" value="CarD-like/TRCF_RID_sf"/>
</dbReference>
<dbReference type="GO" id="GO:0003684">
    <property type="term" value="F:damaged DNA binding"/>
    <property type="evidence" value="ECO:0007669"/>
    <property type="project" value="InterPro"/>
</dbReference>
<feature type="region of interest" description="Disordered" evidence="10">
    <location>
        <begin position="1"/>
        <end position="22"/>
    </location>
</feature>
<dbReference type="GO" id="GO:0000716">
    <property type="term" value="P:transcription-coupled nucleotide-excision repair, DNA damage recognition"/>
    <property type="evidence" value="ECO:0007669"/>
    <property type="project" value="UniProtKB-UniRule"/>
</dbReference>
<dbReference type="SUPFAM" id="SSF52540">
    <property type="entry name" value="P-loop containing nucleoside triphosphate hydrolases"/>
    <property type="match status" value="4"/>
</dbReference>
<dbReference type="InterPro" id="IPR014001">
    <property type="entry name" value="Helicase_ATP-bd"/>
</dbReference>
<dbReference type="InterPro" id="IPR001650">
    <property type="entry name" value="Helicase_C-like"/>
</dbReference>
<gene>
    <name evidence="9" type="primary">mfd</name>
    <name evidence="13" type="ORF">SAMN05192568_103742</name>
</gene>
<dbReference type="GO" id="GO:0006355">
    <property type="term" value="P:regulation of DNA-templated transcription"/>
    <property type="evidence" value="ECO:0007669"/>
    <property type="project" value="UniProtKB-UniRule"/>
</dbReference>
<dbReference type="HAMAP" id="MF_00969">
    <property type="entry name" value="TRCF"/>
    <property type="match status" value="1"/>
</dbReference>
<feature type="domain" description="Helicase C-terminal" evidence="12">
    <location>
        <begin position="852"/>
        <end position="1006"/>
    </location>
</feature>
<dbReference type="Pfam" id="PF00270">
    <property type="entry name" value="DEAD"/>
    <property type="match status" value="1"/>
</dbReference>
<evidence type="ECO:0000256" key="10">
    <source>
        <dbReference type="SAM" id="MobiDB-lite"/>
    </source>
</evidence>
<dbReference type="NCBIfam" id="TIGR00580">
    <property type="entry name" value="mfd"/>
    <property type="match status" value="1"/>
</dbReference>
<keyword evidence="6 9" id="KW-0067">ATP-binding</keyword>
<feature type="domain" description="Helicase ATP-binding" evidence="11">
    <location>
        <begin position="670"/>
        <end position="831"/>
    </location>
</feature>
<dbReference type="Pfam" id="PF17757">
    <property type="entry name" value="UvrB_inter"/>
    <property type="match status" value="1"/>
</dbReference>
<dbReference type="GO" id="GO:0016787">
    <property type="term" value="F:hydrolase activity"/>
    <property type="evidence" value="ECO:0007669"/>
    <property type="project" value="UniProtKB-KW"/>
</dbReference>
<feature type="compositionally biased region" description="Pro residues" evidence="10">
    <location>
        <begin position="7"/>
        <end position="16"/>
    </location>
</feature>
<dbReference type="Pfam" id="PF02559">
    <property type="entry name" value="CarD_TRCF_RID"/>
    <property type="match status" value="1"/>
</dbReference>
<evidence type="ECO:0000313" key="13">
    <source>
        <dbReference type="EMBL" id="SFM54837.1"/>
    </source>
</evidence>
<dbReference type="Pfam" id="PF03461">
    <property type="entry name" value="TRCF"/>
    <property type="match status" value="1"/>
</dbReference>
<evidence type="ECO:0000256" key="4">
    <source>
        <dbReference type="ARBA" id="ARBA00022801"/>
    </source>
</evidence>
<evidence type="ECO:0000256" key="1">
    <source>
        <dbReference type="ARBA" id="ARBA00022490"/>
    </source>
</evidence>
<dbReference type="GO" id="GO:0005524">
    <property type="term" value="F:ATP binding"/>
    <property type="evidence" value="ECO:0007669"/>
    <property type="project" value="UniProtKB-UniRule"/>
</dbReference>
<dbReference type="InterPro" id="IPR037235">
    <property type="entry name" value="TRCF-like_C_D7"/>
</dbReference>
<dbReference type="Gene3D" id="3.40.50.300">
    <property type="entry name" value="P-loop containing nucleotide triphosphate hydrolases"/>
    <property type="match status" value="2"/>
</dbReference>
<protein>
    <recommendedName>
        <fullName evidence="9">Transcription-repair-coupling factor</fullName>
        <shortName evidence="9">TRCF</shortName>
        <ecNumber evidence="9">3.6.4.-</ecNumber>
    </recommendedName>
</protein>
<evidence type="ECO:0000313" key="14">
    <source>
        <dbReference type="Proteomes" id="UP000199048"/>
    </source>
</evidence>
<dbReference type="Gene3D" id="3.90.1150.50">
    <property type="entry name" value="Transcription-repair-coupling factor, D7 domain"/>
    <property type="match status" value="1"/>
</dbReference>
<keyword evidence="4 9" id="KW-0378">Hydrolase</keyword>
<dbReference type="PANTHER" id="PTHR47964">
    <property type="entry name" value="ATP-DEPENDENT DNA HELICASE HOMOLOG RECG, CHLOROPLASTIC"/>
    <property type="match status" value="1"/>
</dbReference>
<comment type="function">
    <text evidence="9">Couples transcription and DNA repair by recognizing RNA polymerase (RNAP) stalled at DNA lesions. Mediates ATP-dependent release of RNAP and its truncated transcript from the DNA, and recruitment of nucleotide excision repair machinery to the damaged site.</text>
</comment>
<evidence type="ECO:0000259" key="11">
    <source>
        <dbReference type="PROSITE" id="PS51192"/>
    </source>
</evidence>
<dbReference type="PROSITE" id="PS51192">
    <property type="entry name" value="HELICASE_ATP_BIND_1"/>
    <property type="match status" value="1"/>
</dbReference>
<comment type="similarity">
    <text evidence="9">In the C-terminal section; belongs to the helicase family. RecG subfamily.</text>
</comment>
<dbReference type="Gene3D" id="3.30.2060.10">
    <property type="entry name" value="Penicillin-binding protein 1b domain"/>
    <property type="match status" value="1"/>
</dbReference>
<dbReference type="EMBL" id="FOTK01000037">
    <property type="protein sequence ID" value="SFM54837.1"/>
    <property type="molecule type" value="Genomic_DNA"/>
</dbReference>
<dbReference type="InterPro" id="IPR011545">
    <property type="entry name" value="DEAD/DEAH_box_helicase_dom"/>
</dbReference>
<sequence>MAKPQPKSSPKPPAPAAKPVAKPQVARFALPKSSALAQVLEALKRGDSPVLANAPEGFDALAVADLARALAPTVDAPAVLVHVARDSGRSAAFQSALGFVAPEMDVMNLPAWDCQPYDRVSPTTATAAARMTALARLARTRSAEDRPRILCTTVNALVQRVPPRGHIAKEAFSAAIGNVVAMDDVVAWVEANGFLRTGTVRDTGEYAVRGGILDLSPPGLPAPIRLDFFGDTLESIRAFDPETQRTTGQLRSLDLMPMSEVQLTTETIRRFRQGYIQSFGAATRDDRLYETVSEGRRYAGLEHWMPLFYDHLDTLFDYLGGVPLVFDPQVEDAAAERISLVQDYYQAREGAMKTPQAGVAPYKPLPPRALYLTPNELKERIATATVARLTPFAQPDSPERAVIDCGAKAGRNFAPERANESASVFDAAVAHIRDLQGSGHHVILGSWSDGSRDRLCGVLTDHGLKKPVAITRLSDVYALKRGADSAVAVWGLEAGFTVGELAVVSEGDILGDRLVRQKRKAKRPQDVILEVQALQPGDLVVHADHGIGRFSGLKTIHAAGAPHDCLELSYTGGLLLLPVENIELLTRYGSEDSEVALDRLGGGAWQARKAKMKRRILEMAGELIKVAAQRFVRKAPVLKAPEGLYGEFAARFPFEETEDQANAIDAVLDDLNAGRPMDRLVCGDVGFGKTEVALRGAFAAAIAGKQVAVIVPTTLLARQHFRTFAERFKGLPIQVAQLSRFVSAGDMKQTRAGLADGTVDIVVGTHALLAKNIAFKDLGLIIVDEEQHFGVAHKERLKALQADVHVLTLSATPIPRTLQLAMTGVRELSIIATPPVDRLVVRTFVTPFDPLTIREALLRERYRGGQSFYVVPRIEDLAEVKKFLDAEMPEIKVAIAHGQMAAGQLEDVMTAFYEGKFDVLLSTTIVESGLDIPTANTLIVHRADMFGLAQLYQLRGRVGRSKARAYALFTTPANRQLTTQAEQRLKVLQTLDTLGAGFQLASHDLDIRGAGNLLGDAQSGHIKEVGYELYQQMLEDAVTALKAGIEDLPEEAWSPTIALGAPVTIPETYVEDLGARLSLYRRLATIQDDAEMESFGAEMIDRFGPLPPEVEQLLKIGTIKILCLKANVEKVEAGPKGVVVHFRDKSYANPQGLVAFVAEQASFAKVRPDMSVVFVRELTTIPARLKTATEVLRSLVKIAERVKTAA</sequence>
<name>A0A1I4RRD9_9HYPH</name>
<dbReference type="Pfam" id="PF00271">
    <property type="entry name" value="Helicase_C"/>
    <property type="match status" value="1"/>
</dbReference>
<keyword evidence="14" id="KW-1185">Reference proteome</keyword>
<evidence type="ECO:0000256" key="5">
    <source>
        <dbReference type="ARBA" id="ARBA00022806"/>
    </source>
</evidence>
<keyword evidence="8 9" id="KW-0234">DNA repair</keyword>
<dbReference type="SUPFAM" id="SSF141259">
    <property type="entry name" value="CarD-like"/>
    <property type="match status" value="1"/>
</dbReference>
<keyword evidence="2 9" id="KW-0547">Nucleotide-binding</keyword>
<dbReference type="GO" id="GO:0005737">
    <property type="term" value="C:cytoplasm"/>
    <property type="evidence" value="ECO:0007669"/>
    <property type="project" value="UniProtKB-SubCell"/>
</dbReference>